<accession>A0A3S2UQY2</accession>
<evidence type="ECO:0008006" key="3">
    <source>
        <dbReference type="Google" id="ProtNLM"/>
    </source>
</evidence>
<gene>
    <name evidence="1" type="ORF">EOD41_00305</name>
</gene>
<proteinExistence type="predicted"/>
<organism evidence="1 2">
    <name type="scientific">Mucilaginibacter limnophilus</name>
    <dbReference type="NCBI Taxonomy" id="1932778"/>
    <lineage>
        <taxon>Bacteria</taxon>
        <taxon>Pseudomonadati</taxon>
        <taxon>Bacteroidota</taxon>
        <taxon>Sphingobacteriia</taxon>
        <taxon>Sphingobacteriales</taxon>
        <taxon>Sphingobacteriaceae</taxon>
        <taxon>Mucilaginibacter</taxon>
    </lineage>
</organism>
<evidence type="ECO:0000313" key="2">
    <source>
        <dbReference type="Proteomes" id="UP000282759"/>
    </source>
</evidence>
<dbReference type="OrthoDB" id="328886at2"/>
<evidence type="ECO:0000313" key="1">
    <source>
        <dbReference type="EMBL" id="RVU02417.1"/>
    </source>
</evidence>
<reference evidence="1 2" key="1">
    <citation type="submission" date="2019-01" db="EMBL/GenBank/DDBJ databases">
        <authorList>
            <person name="Chen W.-M."/>
        </authorList>
    </citation>
    <scope>NUCLEOTIDE SEQUENCE [LARGE SCALE GENOMIC DNA]</scope>
    <source>
        <strain evidence="1 2">YBJ-36</strain>
    </source>
</reference>
<dbReference type="AlphaFoldDB" id="A0A3S2UQY2"/>
<comment type="caution">
    <text evidence="1">The sequence shown here is derived from an EMBL/GenBank/DDBJ whole genome shotgun (WGS) entry which is preliminary data.</text>
</comment>
<protein>
    <recommendedName>
        <fullName evidence="3">AraC family transcriptional regulator</fullName>
    </recommendedName>
</protein>
<dbReference type="Proteomes" id="UP000282759">
    <property type="component" value="Unassembled WGS sequence"/>
</dbReference>
<dbReference type="EMBL" id="SACK01000001">
    <property type="protein sequence ID" value="RVU02417.1"/>
    <property type="molecule type" value="Genomic_DNA"/>
</dbReference>
<dbReference type="RefSeq" id="WP_127702793.1">
    <property type="nucleotide sequence ID" value="NZ_SACK01000001.1"/>
</dbReference>
<name>A0A3S2UQY2_9SPHI</name>
<sequence>METKQFEFKEDIQTVCVEADFPNGIKDAYYTLEERAGRIKKRHVYGVSEMINGKLRYKACAEALEPGEAQKLGLKEYLIPKGSYMYTVFQWQGNEHQIGNIFAELLQQPGVKSGSIGIEFYQEKMEDVWLMVQLA</sequence>
<keyword evidence="2" id="KW-1185">Reference proteome</keyword>